<dbReference type="Pfam" id="PF01619">
    <property type="entry name" value="Pro_dh"/>
    <property type="match status" value="1"/>
</dbReference>
<dbReference type="GO" id="GO:0009898">
    <property type="term" value="C:cytoplasmic side of plasma membrane"/>
    <property type="evidence" value="ECO:0007669"/>
    <property type="project" value="TreeGrafter"/>
</dbReference>
<evidence type="ECO:0000256" key="1">
    <source>
        <dbReference type="ARBA" id="ARBA00004786"/>
    </source>
</evidence>
<gene>
    <name evidence="9" type="ORF">D9V28_06640</name>
</gene>
<keyword evidence="4" id="KW-0520">NAD</keyword>
<reference evidence="9 10" key="1">
    <citation type="submission" date="2018-10" db="EMBL/GenBank/DDBJ databases">
        <authorList>
            <person name="Li J."/>
        </authorList>
    </citation>
    <scope>NUCLEOTIDE SEQUENCE [LARGE SCALE GENOMIC DNA]</scope>
    <source>
        <strain evidence="9 10">ZD1-4</strain>
    </source>
</reference>
<evidence type="ECO:0000259" key="8">
    <source>
        <dbReference type="Pfam" id="PF01619"/>
    </source>
</evidence>
<dbReference type="AlphaFoldDB" id="A0A3L7J572"/>
<dbReference type="OrthoDB" id="9812625at2"/>
<dbReference type="Gene3D" id="3.40.309.10">
    <property type="entry name" value="Aldehyde Dehydrogenase, Chain A, domain 2"/>
    <property type="match status" value="1"/>
</dbReference>
<organism evidence="9 10">
    <name type="scientific">Mycetocola zhadangensis</name>
    <dbReference type="NCBI Taxonomy" id="1164595"/>
    <lineage>
        <taxon>Bacteria</taxon>
        <taxon>Bacillati</taxon>
        <taxon>Actinomycetota</taxon>
        <taxon>Actinomycetes</taxon>
        <taxon>Micrococcales</taxon>
        <taxon>Microbacteriaceae</taxon>
        <taxon>Mycetocola</taxon>
    </lineage>
</organism>
<dbReference type="Gene3D" id="3.40.605.10">
    <property type="entry name" value="Aldehyde Dehydrogenase, Chain A, domain 1"/>
    <property type="match status" value="1"/>
</dbReference>
<evidence type="ECO:0000313" key="9">
    <source>
        <dbReference type="EMBL" id="RLQ84621.1"/>
    </source>
</evidence>
<dbReference type="InterPro" id="IPR016160">
    <property type="entry name" value="Ald_DH_CS_CYS"/>
</dbReference>
<dbReference type="Pfam" id="PF00171">
    <property type="entry name" value="Aldedh"/>
    <property type="match status" value="1"/>
</dbReference>
<name>A0A3L7J572_9MICO</name>
<dbReference type="GO" id="GO:0010133">
    <property type="term" value="P:L-proline catabolic process to L-glutamate"/>
    <property type="evidence" value="ECO:0007669"/>
    <property type="project" value="InterPro"/>
</dbReference>
<feature type="active site" evidence="6">
    <location>
        <position position="817"/>
    </location>
</feature>
<keyword evidence="3" id="KW-0560">Oxidoreductase</keyword>
<comment type="caution">
    <text evidence="9">The sequence shown here is derived from an EMBL/GenBank/DDBJ whole genome shotgun (WGS) entry which is preliminary data.</text>
</comment>
<dbReference type="PROSITE" id="PS00070">
    <property type="entry name" value="ALDEHYDE_DEHYDR_CYS"/>
    <property type="match status" value="1"/>
</dbReference>
<dbReference type="GO" id="GO:0003700">
    <property type="term" value="F:DNA-binding transcription factor activity"/>
    <property type="evidence" value="ECO:0007669"/>
    <property type="project" value="InterPro"/>
</dbReference>
<sequence length="1225" mass="131788">MPHTSAGAELSATQLAADAIVLAQKWVTESADAPVDPAAQRLAEVLKDPNGLAFTVGFVDGVMRPEDLFVAGYNLQRVAKLTPAFLPWYLKAAIAAGGVLGPVIPGVVIPIARRVLRNMVGHLVVDATPEKLGPAIAHLREGGSRLNLNLLGEAVLGEHEAHNRYEGTRDLLARDDVDYVSIKVSAIVSQLSMWSFDEAVERIVERLTPLYELAAASASPKFINLDMEEYRDLDLTLAVFMRVLDQHKLRKLEAGIVLQAYLPDALSAMQTLQDWAAQRVAAGGAAIKVRLVKGANLAMEGVEAKIHDWPTAPYNVKQDTDTNYKRVLMWALSPERTRNVRIGVAGHNLFDLAFAWLLAQKREVTGGVDFEMLLGMATGQAAAVKRDVGNLLLYTPVVNPREFDVAISYLIRRLEENASQENFMSAVFELTTNTALFEREKRRFLASAQALDATAHDVPSPRRTQNRETEWTIAPVEELSPGKTGAMAEQSFTRAIADEEEIGMTQQVLGLSRASKAESPFDTVRVFDTTTLNTIPATDLGAPGFVNTRDTDPALPANRAWGRRILARVPGSELGMATIDACTVTDAATLDFILEGVRARGAAWGATPAAERAALLDRAGFALAANRDRLIEVMASETGKTIAEADPEVSEAIDFAHYYAAKARELDAIRGARFVPSQLTVVTPPWNFPVAIPAGGVLAALAAGSAVVIKPAHQARRSAAVMVEALWEAGIPQELLTLVSLDEGGLGKQLVSHPAVDRVILTGAWETAKLFRSWRPELNLHAETSGKNAIIVTPSADLDLAAADVVKSAFGHAGQKCSAASLVILVGSVAKSDRFRRQLIDAATSLRVGYPDDPTSQMGPIIEPANGKLLHALTELGVGEKWLVKPRQLDDTGKLWSPGIRGDVAPGSYFHLTEFFGPVLGVMHAPNLTEAIRYTNAIDYGLTSGLHTQDADDLDEWLSTIEAGNLYVNRGITGAIVQRQPFGGWKRSAVGAGAKAGGPNYLMTLGSWLPDSGSSSKTLHLRGLDSRVTRIIESAQPSLGYEEFDVLRRSALSDAIAWGNEYGEVKDASALGVERNLFRYRPVPVAVRATADADLGEVLRVVISAVRSRSKFTLSVASGLPSAIRGVLGDLLVPVSVETDAEWIARASKVDADAGRVRLVGSAEARRSLHSALAVAAEGNPDLAIYSGAVTQSGRIELLPFLHEQAISITAHRFGNPDPWSEEVI</sequence>
<dbReference type="InterPro" id="IPR025703">
    <property type="entry name" value="Bifunct_PutA"/>
</dbReference>
<evidence type="ECO:0000259" key="7">
    <source>
        <dbReference type="Pfam" id="PF00171"/>
    </source>
</evidence>
<accession>A0A3L7J572</accession>
<comment type="pathway">
    <text evidence="1">Amino-acid degradation; L-proline degradation into L-glutamate; L-glutamate from L-proline: step 2/2.</text>
</comment>
<dbReference type="SUPFAM" id="SSF51730">
    <property type="entry name" value="FAD-linked oxidoreductase"/>
    <property type="match status" value="1"/>
</dbReference>
<evidence type="ECO:0000256" key="3">
    <source>
        <dbReference type="ARBA" id="ARBA00023002"/>
    </source>
</evidence>
<dbReference type="PANTHER" id="PTHR42862:SF1">
    <property type="entry name" value="DELTA-1-PYRROLINE-5-CARBOXYLATE DEHYDROGENASE 2, ISOFORM A-RELATED"/>
    <property type="match status" value="1"/>
</dbReference>
<dbReference type="SUPFAM" id="SSF53720">
    <property type="entry name" value="ALDH-like"/>
    <property type="match status" value="1"/>
</dbReference>
<dbReference type="InterPro" id="IPR016161">
    <property type="entry name" value="Ald_DH/histidinol_DH"/>
</dbReference>
<dbReference type="PANTHER" id="PTHR42862">
    <property type="entry name" value="DELTA-1-PYRROLINE-5-CARBOXYLATE DEHYDROGENASE 1, ISOFORM A-RELATED"/>
    <property type="match status" value="1"/>
</dbReference>
<feature type="domain" description="Aldehyde dehydrogenase" evidence="7">
    <location>
        <begin position="582"/>
        <end position="1001"/>
    </location>
</feature>
<evidence type="ECO:0000256" key="5">
    <source>
        <dbReference type="ARBA" id="ARBA00048142"/>
    </source>
</evidence>
<feature type="domain" description="Proline dehydrogenase" evidence="8">
    <location>
        <begin position="136"/>
        <end position="425"/>
    </location>
</feature>
<dbReference type="GO" id="GO:0004657">
    <property type="term" value="F:proline dehydrogenase activity"/>
    <property type="evidence" value="ECO:0007669"/>
    <property type="project" value="InterPro"/>
</dbReference>
<dbReference type="EC" id="1.2.1.88" evidence="2"/>
<dbReference type="GO" id="GO:0003842">
    <property type="term" value="F:L-glutamate gamma-semialdehyde dehydrogenase activity"/>
    <property type="evidence" value="ECO:0007669"/>
    <property type="project" value="UniProtKB-EC"/>
</dbReference>
<dbReference type="InterPro" id="IPR002872">
    <property type="entry name" value="Proline_DH_dom"/>
</dbReference>
<proteinExistence type="predicted"/>
<dbReference type="PIRSF" id="PIRSF000197">
    <property type="entry name" value="Bifunct_PutA"/>
    <property type="match status" value="1"/>
</dbReference>
<dbReference type="Proteomes" id="UP000282460">
    <property type="component" value="Unassembled WGS sequence"/>
</dbReference>
<comment type="catalytic activity">
    <reaction evidence="5">
        <text>L-glutamate 5-semialdehyde + NAD(+) + H2O = L-glutamate + NADH + 2 H(+)</text>
        <dbReference type="Rhea" id="RHEA:30235"/>
        <dbReference type="ChEBI" id="CHEBI:15377"/>
        <dbReference type="ChEBI" id="CHEBI:15378"/>
        <dbReference type="ChEBI" id="CHEBI:29985"/>
        <dbReference type="ChEBI" id="CHEBI:57540"/>
        <dbReference type="ChEBI" id="CHEBI:57945"/>
        <dbReference type="ChEBI" id="CHEBI:58066"/>
        <dbReference type="EC" id="1.2.1.88"/>
    </reaction>
</comment>
<evidence type="ECO:0000256" key="4">
    <source>
        <dbReference type="ARBA" id="ARBA00023027"/>
    </source>
</evidence>
<dbReference type="EMBL" id="RCWJ01000002">
    <property type="protein sequence ID" value="RLQ84621.1"/>
    <property type="molecule type" value="Genomic_DNA"/>
</dbReference>
<evidence type="ECO:0000256" key="6">
    <source>
        <dbReference type="PIRSR" id="PIRSR000197-1"/>
    </source>
</evidence>
<feature type="active site" evidence="6">
    <location>
        <position position="783"/>
    </location>
</feature>
<protein>
    <recommendedName>
        <fullName evidence="2">L-glutamate gamma-semialdehyde dehydrogenase</fullName>
        <ecNumber evidence="2">1.2.1.88</ecNumber>
    </recommendedName>
</protein>
<dbReference type="InterPro" id="IPR050485">
    <property type="entry name" value="Proline_metab_enzyme"/>
</dbReference>
<evidence type="ECO:0000313" key="10">
    <source>
        <dbReference type="Proteomes" id="UP000282460"/>
    </source>
</evidence>
<dbReference type="InterPro" id="IPR016162">
    <property type="entry name" value="Ald_DH_N"/>
</dbReference>
<dbReference type="InterPro" id="IPR029041">
    <property type="entry name" value="FAD-linked_oxidoreductase-like"/>
</dbReference>
<dbReference type="InterPro" id="IPR015590">
    <property type="entry name" value="Aldehyde_DH_dom"/>
</dbReference>
<evidence type="ECO:0000256" key="2">
    <source>
        <dbReference type="ARBA" id="ARBA00012884"/>
    </source>
</evidence>
<dbReference type="InterPro" id="IPR016163">
    <property type="entry name" value="Ald_DH_C"/>
</dbReference>
<dbReference type="RefSeq" id="WP_121659666.1">
    <property type="nucleotide sequence ID" value="NZ_BMEK01000002.1"/>
</dbReference>
<keyword evidence="10" id="KW-1185">Reference proteome</keyword>
<dbReference type="Gene3D" id="3.20.20.220">
    <property type="match status" value="1"/>
</dbReference>